<dbReference type="Gene3D" id="3.10.290.10">
    <property type="entry name" value="RNA-binding S4 domain"/>
    <property type="match status" value="1"/>
</dbReference>
<dbReference type="InterPro" id="IPR006225">
    <property type="entry name" value="PsdUridine_synth_RluC/D"/>
</dbReference>
<dbReference type="EC" id="5.4.99.-" evidence="5"/>
<protein>
    <recommendedName>
        <fullName evidence="5">Pseudouridine synthase</fullName>
        <ecNumber evidence="5">5.4.99.-</ecNumber>
    </recommendedName>
</protein>
<organism evidence="7">
    <name type="scientific">Desulfacinum infernum</name>
    <dbReference type="NCBI Taxonomy" id="35837"/>
    <lineage>
        <taxon>Bacteria</taxon>
        <taxon>Pseudomonadati</taxon>
        <taxon>Thermodesulfobacteriota</taxon>
        <taxon>Syntrophobacteria</taxon>
        <taxon>Syntrophobacterales</taxon>
        <taxon>Syntrophobacteraceae</taxon>
        <taxon>Desulfacinum</taxon>
    </lineage>
</organism>
<sequence length="335" mass="37491">MSSLSAETRIVHVQAPHKGQRLDVFLSAQDPDRSRSQYKKWIEAGHILVNGARVKPGYVVRPGDEIAVQAMERSGAGDLVPEPMPLEVLFEDDDLIVVNKPAGLVVHPGAGHERGTLVHGLLAHCPRLASQGAPLRPGIVHRLDQETSGVLVVAKSDGAYLDLIEQFKGREVRKTYCAFVYGRFREPCGELRTKIGRHPKDRKKMAVVERLGKEAVTFWRVRRAWLDLVSLLEVRILTGRTHQIRVHCHAMNRPVVGDETYGGGVRRAQRLPNPAVRAAVLAHVHRTMLHAWRLSLKHPRTGKDLHVEAPLPQDFLDLEAALQEAVQEGFVWERL</sequence>
<dbReference type="Pfam" id="PF00849">
    <property type="entry name" value="PseudoU_synth_2"/>
    <property type="match status" value="1"/>
</dbReference>
<evidence type="ECO:0000256" key="1">
    <source>
        <dbReference type="ARBA" id="ARBA00010876"/>
    </source>
</evidence>
<comment type="catalytic activity">
    <reaction evidence="5">
        <text>a uridine in RNA = a pseudouridine in RNA</text>
        <dbReference type="Rhea" id="RHEA:48348"/>
        <dbReference type="Rhea" id="RHEA-COMP:12068"/>
        <dbReference type="Rhea" id="RHEA-COMP:12069"/>
        <dbReference type="ChEBI" id="CHEBI:65314"/>
        <dbReference type="ChEBI" id="CHEBI:65315"/>
    </reaction>
</comment>
<dbReference type="InterPro" id="IPR002942">
    <property type="entry name" value="S4_RNA-bd"/>
</dbReference>
<evidence type="ECO:0000256" key="4">
    <source>
        <dbReference type="PROSITE-ProRule" id="PRU00182"/>
    </source>
</evidence>
<dbReference type="AlphaFoldDB" id="A0A832A5J5"/>
<feature type="active site" evidence="3">
    <location>
        <position position="144"/>
    </location>
</feature>
<dbReference type="PROSITE" id="PS01129">
    <property type="entry name" value="PSI_RLU"/>
    <property type="match status" value="1"/>
</dbReference>
<evidence type="ECO:0000256" key="3">
    <source>
        <dbReference type="PIRSR" id="PIRSR606225-1"/>
    </source>
</evidence>
<dbReference type="NCBIfam" id="TIGR00005">
    <property type="entry name" value="rluA_subfam"/>
    <property type="match status" value="1"/>
</dbReference>
<comment type="function">
    <text evidence="5">Responsible for synthesis of pseudouridine from uracil.</text>
</comment>
<dbReference type="InterPro" id="IPR050188">
    <property type="entry name" value="RluA_PseudoU_synthase"/>
</dbReference>
<dbReference type="PANTHER" id="PTHR21600:SF44">
    <property type="entry name" value="RIBOSOMAL LARGE SUBUNIT PSEUDOURIDINE SYNTHASE D"/>
    <property type="match status" value="1"/>
</dbReference>
<dbReference type="CDD" id="cd02869">
    <property type="entry name" value="PseudoU_synth_RluA_like"/>
    <property type="match status" value="1"/>
</dbReference>
<dbReference type="GO" id="GO:0000455">
    <property type="term" value="P:enzyme-directed rRNA pseudouridine synthesis"/>
    <property type="evidence" value="ECO:0007669"/>
    <property type="project" value="TreeGrafter"/>
</dbReference>
<dbReference type="InterPro" id="IPR006224">
    <property type="entry name" value="PsdUridine_synth_RluA-like_CS"/>
</dbReference>
<dbReference type="GO" id="GO:0003723">
    <property type="term" value="F:RNA binding"/>
    <property type="evidence" value="ECO:0007669"/>
    <property type="project" value="UniProtKB-KW"/>
</dbReference>
<accession>A0A832A5J5</accession>
<dbReference type="CDD" id="cd00165">
    <property type="entry name" value="S4"/>
    <property type="match status" value="1"/>
</dbReference>
<comment type="similarity">
    <text evidence="1 5">Belongs to the pseudouridine synthase RluA family.</text>
</comment>
<evidence type="ECO:0000313" key="7">
    <source>
        <dbReference type="EMBL" id="HFK97144.1"/>
    </source>
</evidence>
<dbReference type="SUPFAM" id="SSF55174">
    <property type="entry name" value="Alpha-L RNA-binding motif"/>
    <property type="match status" value="1"/>
</dbReference>
<dbReference type="InterPro" id="IPR020103">
    <property type="entry name" value="PsdUridine_synth_cat_dom_sf"/>
</dbReference>
<keyword evidence="2 5" id="KW-0413">Isomerase</keyword>
<dbReference type="InterPro" id="IPR006145">
    <property type="entry name" value="PsdUridine_synth_RsuA/RluA"/>
</dbReference>
<dbReference type="PANTHER" id="PTHR21600">
    <property type="entry name" value="MITOCHONDRIAL RNA PSEUDOURIDINE SYNTHASE"/>
    <property type="match status" value="1"/>
</dbReference>
<dbReference type="Pfam" id="PF01479">
    <property type="entry name" value="S4"/>
    <property type="match status" value="1"/>
</dbReference>
<feature type="domain" description="RNA-binding S4" evidence="6">
    <location>
        <begin position="20"/>
        <end position="81"/>
    </location>
</feature>
<evidence type="ECO:0000256" key="5">
    <source>
        <dbReference type="RuleBase" id="RU362028"/>
    </source>
</evidence>
<dbReference type="InterPro" id="IPR036986">
    <property type="entry name" value="S4_RNA-bd_sf"/>
</dbReference>
<reference evidence="7" key="1">
    <citation type="journal article" date="2020" name="mSystems">
        <title>Genome- and Community-Level Interaction Insights into Carbon Utilization and Element Cycling Functions of Hydrothermarchaeota in Hydrothermal Sediment.</title>
        <authorList>
            <person name="Zhou Z."/>
            <person name="Liu Y."/>
            <person name="Xu W."/>
            <person name="Pan J."/>
            <person name="Luo Z.H."/>
            <person name="Li M."/>
        </authorList>
    </citation>
    <scope>NUCLEOTIDE SEQUENCE [LARGE SCALE GENOMIC DNA]</scope>
    <source>
        <strain evidence="7">SpSt-456</strain>
    </source>
</reference>
<comment type="caution">
    <text evidence="7">The sequence shown here is derived from an EMBL/GenBank/DDBJ whole genome shotgun (WGS) entry which is preliminary data.</text>
</comment>
<evidence type="ECO:0000259" key="6">
    <source>
        <dbReference type="SMART" id="SM00363"/>
    </source>
</evidence>
<dbReference type="PROSITE" id="PS50889">
    <property type="entry name" value="S4"/>
    <property type="match status" value="1"/>
</dbReference>
<dbReference type="Gene3D" id="3.30.2350.10">
    <property type="entry name" value="Pseudouridine synthase"/>
    <property type="match status" value="1"/>
</dbReference>
<gene>
    <name evidence="7" type="ORF">ENS06_07445</name>
</gene>
<evidence type="ECO:0000256" key="2">
    <source>
        <dbReference type="ARBA" id="ARBA00023235"/>
    </source>
</evidence>
<dbReference type="SUPFAM" id="SSF55120">
    <property type="entry name" value="Pseudouridine synthase"/>
    <property type="match status" value="1"/>
</dbReference>
<dbReference type="EMBL" id="DSTK01000022">
    <property type="protein sequence ID" value="HFK97144.1"/>
    <property type="molecule type" value="Genomic_DNA"/>
</dbReference>
<dbReference type="GO" id="GO:0120159">
    <property type="term" value="F:rRNA pseudouridine synthase activity"/>
    <property type="evidence" value="ECO:0007669"/>
    <property type="project" value="UniProtKB-ARBA"/>
</dbReference>
<keyword evidence="4" id="KW-0694">RNA-binding</keyword>
<dbReference type="SMART" id="SM00363">
    <property type="entry name" value="S4"/>
    <property type="match status" value="1"/>
</dbReference>
<proteinExistence type="inferred from homology"/>
<name>A0A832A5J5_9BACT</name>